<keyword evidence="2" id="KW-1133">Transmembrane helix</keyword>
<accession>A0A024VGF6</accession>
<dbReference type="Proteomes" id="UP000030656">
    <property type="component" value="Unassembled WGS sequence"/>
</dbReference>
<feature type="compositionally biased region" description="Pro residues" evidence="1">
    <location>
        <begin position="216"/>
        <end position="229"/>
    </location>
</feature>
<keyword evidence="2" id="KW-0472">Membrane</keyword>
<evidence type="ECO:0000313" key="4">
    <source>
        <dbReference type="EMBL" id="ETW26981.1"/>
    </source>
</evidence>
<reference evidence="4 5" key="2">
    <citation type="submission" date="2013-02" db="EMBL/GenBank/DDBJ databases">
        <title>The Genome Sequence of Plasmodium falciparum FCH/4.</title>
        <authorList>
            <consortium name="The Broad Institute Genome Sequencing Platform"/>
            <consortium name="The Broad Institute Genome Sequencing Center for Infectious Disease"/>
            <person name="Neafsey D."/>
            <person name="Cheeseman I."/>
            <person name="Volkman S."/>
            <person name="Adams J."/>
            <person name="Walker B."/>
            <person name="Young S.K."/>
            <person name="Zeng Q."/>
            <person name="Gargeya S."/>
            <person name="Fitzgerald M."/>
            <person name="Haas B."/>
            <person name="Abouelleil A."/>
            <person name="Alvarado L."/>
            <person name="Arachchi H.M."/>
            <person name="Berlin A.M."/>
            <person name="Chapman S.B."/>
            <person name="Dewar J."/>
            <person name="Goldberg J."/>
            <person name="Griggs A."/>
            <person name="Gujja S."/>
            <person name="Hansen M."/>
            <person name="Howarth C."/>
            <person name="Imamovic A."/>
            <person name="Larimer J."/>
            <person name="McCowan C."/>
            <person name="Murphy C."/>
            <person name="Neiman D."/>
            <person name="Pearson M."/>
            <person name="Priest M."/>
            <person name="Roberts A."/>
            <person name="Saif S."/>
            <person name="Shea T."/>
            <person name="Sisk P."/>
            <person name="Sykes S."/>
            <person name="Wortman J."/>
            <person name="Nusbaum C."/>
            <person name="Birren B."/>
        </authorList>
    </citation>
    <scope>NUCLEOTIDE SEQUENCE [LARGE SCALE GENOMIC DNA]</scope>
    <source>
        <strain evidence="4 5">FCH/4</strain>
    </source>
</reference>
<dbReference type="AlphaFoldDB" id="A0A024VGF6"/>
<name>A0A024VGF6_PLAFA</name>
<dbReference type="InterPro" id="IPR044932">
    <property type="entry name" value="PfEMP1_ATS_sf"/>
</dbReference>
<dbReference type="InterPro" id="IPR029211">
    <property type="entry name" value="PfEMP1_ATS"/>
</dbReference>
<keyword evidence="2" id="KW-0812">Transmembrane</keyword>
<proteinExistence type="predicted"/>
<evidence type="ECO:0000313" key="5">
    <source>
        <dbReference type="Proteomes" id="UP000030656"/>
    </source>
</evidence>
<reference evidence="4 5" key="1">
    <citation type="submission" date="2013-02" db="EMBL/GenBank/DDBJ databases">
        <title>The Genome Annotation of Plasmodium falciparum FCH/4.</title>
        <authorList>
            <consortium name="The Broad Institute Genome Sequencing Platform"/>
            <consortium name="The Broad Institute Genome Sequencing Center for Infectious Disease"/>
            <person name="Neafsey D."/>
            <person name="Hoffman S."/>
            <person name="Volkman S."/>
            <person name="Rosenthal P."/>
            <person name="Walker B."/>
            <person name="Young S.K."/>
            <person name="Zeng Q."/>
            <person name="Gargeya S."/>
            <person name="Fitzgerald M."/>
            <person name="Haas B."/>
            <person name="Abouelleil A."/>
            <person name="Allen A.W."/>
            <person name="Alvarado L."/>
            <person name="Arachchi H.M."/>
            <person name="Berlin A.M."/>
            <person name="Chapman S.B."/>
            <person name="Gainer-Dewar J."/>
            <person name="Goldberg J."/>
            <person name="Griggs A."/>
            <person name="Gujja S."/>
            <person name="Hansen M."/>
            <person name="Howarth C."/>
            <person name="Imamovic A."/>
            <person name="Ireland A."/>
            <person name="Larimer J."/>
            <person name="McCowan C."/>
            <person name="Murphy C."/>
            <person name="Pearson M."/>
            <person name="Poon T.W."/>
            <person name="Priest M."/>
            <person name="Roberts A."/>
            <person name="Saif S."/>
            <person name="Shea T."/>
            <person name="Sisk P."/>
            <person name="Sykes S."/>
            <person name="Wortman J."/>
            <person name="Nusbaum C."/>
            <person name="Birren B."/>
        </authorList>
    </citation>
    <scope>NUCLEOTIDE SEQUENCE [LARGE SCALE GENOMIC DNA]</scope>
    <source>
        <strain evidence="4 5">FCH/4</strain>
    </source>
</reference>
<dbReference type="Pfam" id="PF15445">
    <property type="entry name" value="ATS"/>
    <property type="match status" value="1"/>
</dbReference>
<feature type="compositionally biased region" description="Polar residues" evidence="1">
    <location>
        <begin position="146"/>
        <end position="161"/>
    </location>
</feature>
<organism evidence="4 5">
    <name type="scientific">Plasmodium falciparum FCH/4</name>
    <dbReference type="NCBI Taxonomy" id="1036724"/>
    <lineage>
        <taxon>Eukaryota</taxon>
        <taxon>Sar</taxon>
        <taxon>Alveolata</taxon>
        <taxon>Apicomplexa</taxon>
        <taxon>Aconoidasida</taxon>
        <taxon>Haemosporida</taxon>
        <taxon>Plasmodiidae</taxon>
        <taxon>Plasmodium</taxon>
        <taxon>Plasmodium (Laverania)</taxon>
    </lineage>
</organism>
<evidence type="ECO:0000256" key="1">
    <source>
        <dbReference type="SAM" id="MobiDB-lite"/>
    </source>
</evidence>
<feature type="region of interest" description="Disordered" evidence="1">
    <location>
        <begin position="137"/>
        <end position="253"/>
    </location>
</feature>
<gene>
    <name evidence="4" type="ORF">PFFCH_05582</name>
</gene>
<feature type="transmembrane region" description="Helical" evidence="2">
    <location>
        <begin position="267"/>
        <end position="287"/>
    </location>
</feature>
<feature type="domain" description="Plasmodium falciparum erythrocyte membrane protein 1 acidic terminal segment" evidence="3">
    <location>
        <begin position="1"/>
        <end position="124"/>
    </location>
</feature>
<dbReference type="Gene3D" id="1.10.1900.40">
    <property type="entry name" value="Acidic terminal segments, variant surface antigen of PfEMP1"/>
    <property type="match status" value="1"/>
</dbReference>
<dbReference type="EMBL" id="KI928150">
    <property type="protein sequence ID" value="ETW26981.1"/>
    <property type="molecule type" value="Genomic_DNA"/>
</dbReference>
<feature type="compositionally biased region" description="Acidic residues" evidence="1">
    <location>
        <begin position="162"/>
        <end position="175"/>
    </location>
</feature>
<evidence type="ECO:0000256" key="2">
    <source>
        <dbReference type="SAM" id="Phobius"/>
    </source>
</evidence>
<sequence>MFHKWLDRHRDMCEEWDNTVDILNKLKEEWDSDKLHTPIDDIPSDNKTLNTDVSIQINMNDPKPMNEFTNMDTNPDNFIKDTILNDLEKHREPYFYDIYDDDITYFDIDDEKKPKKNTHERDIVECLLDRLKNKIDKCKDKPGENSVETSFENPAQCQESPSVEDGDEPLEEDEQNTVGKQQPSFCPEIKPEPVDEGGCKPAEVPKEVIPEKKVPAAPPKKPEAPPPKVPETAKEEKKVTKPKGRQKAPPNPFEHPAVIPSLATSTLMWTVGIGFVTFTYFFLKYCYTYSTIL</sequence>
<feature type="compositionally biased region" description="Basic and acidic residues" evidence="1">
    <location>
        <begin position="203"/>
        <end position="214"/>
    </location>
</feature>
<evidence type="ECO:0000259" key="3">
    <source>
        <dbReference type="Pfam" id="PF15445"/>
    </source>
</evidence>
<protein>
    <recommendedName>
        <fullName evidence="3">Plasmodium falciparum erythrocyte membrane protein 1 acidic terminal segment domain-containing protein</fullName>
    </recommendedName>
</protein>